<name>A0A9P6QF11_9FUNG</name>
<dbReference type="Pfam" id="PF17104">
    <property type="entry name" value="YBL010C_LAA2"/>
    <property type="match status" value="2"/>
</dbReference>
<gene>
    <name evidence="2" type="ORF">DFQ27_000356</name>
</gene>
<dbReference type="PANTHER" id="PTHR38698">
    <property type="entry name" value="EXPRESSED PROTEIN"/>
    <property type="match status" value="1"/>
</dbReference>
<proteinExistence type="predicted"/>
<evidence type="ECO:0000256" key="1">
    <source>
        <dbReference type="SAM" id="MobiDB-lite"/>
    </source>
</evidence>
<feature type="compositionally biased region" description="Polar residues" evidence="1">
    <location>
        <begin position="495"/>
        <end position="504"/>
    </location>
</feature>
<feature type="region of interest" description="Disordered" evidence="1">
    <location>
        <begin position="92"/>
        <end position="254"/>
    </location>
</feature>
<dbReference type="Proteomes" id="UP000807716">
    <property type="component" value="Unassembled WGS sequence"/>
</dbReference>
<feature type="compositionally biased region" description="Polar residues" evidence="1">
    <location>
        <begin position="106"/>
        <end position="115"/>
    </location>
</feature>
<feature type="compositionally biased region" description="Low complexity" evidence="1">
    <location>
        <begin position="375"/>
        <end position="392"/>
    </location>
</feature>
<feature type="compositionally biased region" description="Polar residues" evidence="1">
    <location>
        <begin position="38"/>
        <end position="47"/>
    </location>
</feature>
<feature type="region of interest" description="Disordered" evidence="1">
    <location>
        <begin position="1"/>
        <end position="79"/>
    </location>
</feature>
<sequence>MMGTEQKAMADIDAPEDDLSTGKLSPSLVASPDKELNQVASMTTTSLLDIEADQKPASTTEAVTTYETKAETENDDEFGAFDTSAKATIEQDAGLSVDADDLGDFDTNSGTTTAPAQDPFDAGNNQDDDEFGDFGGTPAVAAGGSDNHDDGEFGEFGGEPNAGGEEGQDDFGDFGDFGQVHQTGGDDDFGDFGEFAEGGNGGDDFGDFEQDTTTAVERTESSPSFDTFGDEATAEDSSQCEHTESSAFQELGPPVETAPDFNAVNSRQVEAYVLAQLEKIFPLEDKDTETVERQQRQKETLAQYDTESGSVLAEQELWRMLCEQSMQGIQGKSPSTAPQFQWKYSHLRKEYYASLGLATVNEQTAVPASSIPGHIASSGSASSSPKSRTASPLIMAPERTPERRTVDIPAARAYCNFTRESLGGYSGEEMKEMIARLTELTKQASEELTYWLDQREQMAMDSERYNGMIASLVGRAAKLKESESKQANKSKRLTRSSFNLMSSS</sequence>
<feature type="compositionally biased region" description="Polar residues" evidence="1">
    <location>
        <begin position="56"/>
        <end position="67"/>
    </location>
</feature>
<dbReference type="PANTHER" id="PTHR38698:SF1">
    <property type="entry name" value="FUNGAL PROTEIN"/>
    <property type="match status" value="1"/>
</dbReference>
<dbReference type="InterPro" id="IPR031355">
    <property type="entry name" value="YBL010C/LAA2-like"/>
</dbReference>
<comment type="caution">
    <text evidence="2">The sequence shown here is derived from an EMBL/GenBank/DDBJ whole genome shotgun (WGS) entry which is preliminary data.</text>
</comment>
<feature type="compositionally biased region" description="Gly residues" evidence="1">
    <location>
        <begin position="154"/>
        <end position="165"/>
    </location>
</feature>
<accession>A0A9P6QF11</accession>
<keyword evidence="3" id="KW-1185">Reference proteome</keyword>
<feature type="region of interest" description="Disordered" evidence="1">
    <location>
        <begin position="480"/>
        <end position="504"/>
    </location>
</feature>
<evidence type="ECO:0000313" key="3">
    <source>
        <dbReference type="Proteomes" id="UP000807716"/>
    </source>
</evidence>
<dbReference type="EMBL" id="JAAAJB010000108">
    <property type="protein sequence ID" value="KAG0265783.1"/>
    <property type="molecule type" value="Genomic_DNA"/>
</dbReference>
<feature type="compositionally biased region" description="Polar residues" evidence="1">
    <location>
        <begin position="211"/>
        <end position="225"/>
    </location>
</feature>
<organism evidence="2 3">
    <name type="scientific">Actinomortierella ambigua</name>
    <dbReference type="NCBI Taxonomy" id="1343610"/>
    <lineage>
        <taxon>Eukaryota</taxon>
        <taxon>Fungi</taxon>
        <taxon>Fungi incertae sedis</taxon>
        <taxon>Mucoromycota</taxon>
        <taxon>Mortierellomycotina</taxon>
        <taxon>Mortierellomycetes</taxon>
        <taxon>Mortierellales</taxon>
        <taxon>Mortierellaceae</taxon>
        <taxon>Actinomortierella</taxon>
    </lineage>
</organism>
<dbReference type="OrthoDB" id="5378975at2759"/>
<reference evidence="2" key="1">
    <citation type="journal article" date="2020" name="Fungal Divers.">
        <title>Resolving the Mortierellaceae phylogeny through synthesis of multi-gene phylogenetics and phylogenomics.</title>
        <authorList>
            <person name="Vandepol N."/>
            <person name="Liber J."/>
            <person name="Desiro A."/>
            <person name="Na H."/>
            <person name="Kennedy M."/>
            <person name="Barry K."/>
            <person name="Grigoriev I.V."/>
            <person name="Miller A.N."/>
            <person name="O'Donnell K."/>
            <person name="Stajich J.E."/>
            <person name="Bonito G."/>
        </authorList>
    </citation>
    <scope>NUCLEOTIDE SEQUENCE</scope>
    <source>
        <strain evidence="2">BC1065</strain>
    </source>
</reference>
<dbReference type="AlphaFoldDB" id="A0A9P6QF11"/>
<evidence type="ECO:0000313" key="2">
    <source>
        <dbReference type="EMBL" id="KAG0265783.1"/>
    </source>
</evidence>
<protein>
    <submittedName>
        <fullName evidence="2">Uncharacterized protein</fullName>
    </submittedName>
</protein>
<feature type="region of interest" description="Disordered" evidence="1">
    <location>
        <begin position="375"/>
        <end position="399"/>
    </location>
</feature>